<feature type="chain" id="PRO_5024272248" evidence="1">
    <location>
        <begin position="21"/>
        <end position="142"/>
    </location>
</feature>
<reference evidence="4" key="1">
    <citation type="submission" date="2019-12" db="UniProtKB">
        <authorList>
            <consortium name="WormBaseParasite"/>
        </authorList>
    </citation>
    <scope>IDENTIFICATION</scope>
</reference>
<dbReference type="WBParaSite" id="TMUE_2000009799.1">
    <property type="protein sequence ID" value="TMUE_2000009799.1"/>
    <property type="gene ID" value="WBGene00285631"/>
</dbReference>
<evidence type="ECO:0000313" key="4">
    <source>
        <dbReference type="WBParaSite" id="TMUE_2000009799.1"/>
    </source>
</evidence>
<proteinExistence type="predicted"/>
<feature type="signal peptide" evidence="1">
    <location>
        <begin position="1"/>
        <end position="20"/>
    </location>
</feature>
<keyword evidence="3" id="KW-1185">Reference proteome</keyword>
<evidence type="ECO:0000313" key="3">
    <source>
        <dbReference type="Proteomes" id="UP000046395"/>
    </source>
</evidence>
<dbReference type="STRING" id="70415.A0A5S6QRL8"/>
<organism evidence="3 4">
    <name type="scientific">Trichuris muris</name>
    <name type="common">Mouse whipworm</name>
    <dbReference type="NCBI Taxonomy" id="70415"/>
    <lineage>
        <taxon>Eukaryota</taxon>
        <taxon>Metazoa</taxon>
        <taxon>Ecdysozoa</taxon>
        <taxon>Nematoda</taxon>
        <taxon>Enoplea</taxon>
        <taxon>Dorylaimia</taxon>
        <taxon>Trichinellida</taxon>
        <taxon>Trichuridae</taxon>
        <taxon>Trichuris</taxon>
    </lineage>
</organism>
<protein>
    <submittedName>
        <fullName evidence="4">EB domain-containing protein</fullName>
    </submittedName>
</protein>
<dbReference type="AlphaFoldDB" id="A0A5S6QRL8"/>
<name>A0A5S6QRL8_TRIMR</name>
<accession>A0A5S6QRL8</accession>
<evidence type="ECO:0000259" key="2">
    <source>
        <dbReference type="Pfam" id="PF23416"/>
    </source>
</evidence>
<dbReference type="Proteomes" id="UP000046395">
    <property type="component" value="Unassembled WGS sequence"/>
</dbReference>
<dbReference type="InterPro" id="IPR055531">
    <property type="entry name" value="DUF7107"/>
</dbReference>
<feature type="domain" description="DUF7107" evidence="2">
    <location>
        <begin position="90"/>
        <end position="136"/>
    </location>
</feature>
<keyword evidence="1" id="KW-0732">Signal</keyword>
<evidence type="ECO:0000256" key="1">
    <source>
        <dbReference type="SAM" id="SignalP"/>
    </source>
</evidence>
<sequence length="142" mass="15861">MYLIAVILSCVALSCWHTDACQTLRHEQCGNFGSLCFSKRCIAGKLLADVVSCTSDLQCHRNVWPLWRRYSIACKNHRCFALETIEPSPCGVQYSCPGHSICIRHVCVPAEPSGYPCKNGKLCGEGERCINGFCFQPIPFFH</sequence>
<dbReference type="Pfam" id="PF23416">
    <property type="entry name" value="DUF7107"/>
    <property type="match status" value="1"/>
</dbReference>